<evidence type="ECO:0000256" key="4">
    <source>
        <dbReference type="ARBA" id="ARBA00022448"/>
    </source>
</evidence>
<dbReference type="SUPFAM" id="SSF101967">
    <property type="entry name" value="Adhesin YadA, collagen-binding domain"/>
    <property type="match status" value="4"/>
</dbReference>
<comment type="subcellular location">
    <subcellularLocation>
        <location evidence="2">Cell outer membrane</location>
    </subcellularLocation>
    <subcellularLocation>
        <location evidence="1">Cell surface</location>
    </subcellularLocation>
</comment>
<dbReference type="InterPro" id="IPR005594">
    <property type="entry name" value="YadA_C"/>
</dbReference>
<evidence type="ECO:0000256" key="2">
    <source>
        <dbReference type="ARBA" id="ARBA00004442"/>
    </source>
</evidence>
<feature type="domain" description="Trimeric autotransporter adhesin YadA-like head" evidence="13">
    <location>
        <begin position="76"/>
        <end position="102"/>
    </location>
</feature>
<evidence type="ECO:0000256" key="10">
    <source>
        <dbReference type="ARBA" id="ARBA00023237"/>
    </source>
</evidence>
<feature type="domain" description="Trimeric autotransporter adhesin YadA-like C-terminal membrane anchor" evidence="12">
    <location>
        <begin position="852"/>
        <end position="909"/>
    </location>
</feature>
<evidence type="ECO:0000256" key="7">
    <source>
        <dbReference type="ARBA" id="ARBA00022729"/>
    </source>
</evidence>
<feature type="domain" description="Trimeric autotransporter adhesin YadA-like head" evidence="13">
    <location>
        <begin position="173"/>
        <end position="199"/>
    </location>
</feature>
<evidence type="ECO:0000256" key="1">
    <source>
        <dbReference type="ARBA" id="ARBA00004241"/>
    </source>
</evidence>
<dbReference type="Pfam" id="PF03895">
    <property type="entry name" value="YadA_anchor"/>
    <property type="match status" value="1"/>
</dbReference>
<dbReference type="InterPro" id="IPR008635">
    <property type="entry name" value="Coiled_stalk_dom"/>
</dbReference>
<keyword evidence="5" id="KW-1134">Transmembrane beta strand</keyword>
<evidence type="ECO:0000256" key="8">
    <source>
        <dbReference type="ARBA" id="ARBA00022927"/>
    </source>
</evidence>
<keyword evidence="4" id="KW-0813">Transport</keyword>
<sequence>MNKVYNVVWNASLSAWCVTSEFAKSKKVLFKKALASSVLTLISCSVFADSLELGGGSVDSTATDSIAIGSSSKVDANAVDSVAIGNGAEVKQLRSIAIGIGAVSDGLNSTAIGAGAETNDNDSIALGTRAIADEFSTALGEESKALGKWSLSSGFESESLNTFDAAYGFKAVASGGSSLAMGFGATSSGDSSSAIGSSASATGSRDIAYGAQSSASGGFGAAIGYEANKTANRAFAIGDNSSATALQSFSIGNWAETSAENALAISTYAKADAADAISIGDSSDVTSTATSSGILGNQSTVSAANSFAIGNNNSIETADTFALGNNISSTLDNSVFLGDASSYVDADSTTGGNGSVASTTITNSENNATTFSNYAGSQSSGVVSVGNSSSQRRIQNVAAGLVSQGSTDAINGSQLYSVEDTVAEGYSFAAPSGDSFNLPLGSTFNLYGATTAASGVTFDSSSTPVSGSYSAKNVQTVTDGKGGIQVQLAEDPDFDAITANQVTVGPVIISNTGIDMGGEKITHLAAGTADDDAVNVSQLNSVKNIASAGWNIETDSGENAKSNVSPTSTVTITGDKDISVTNSGNNVSVALSNDVTIGSNNNAIEINGKDGTITDGTGDNRVAINGNTGTVQAGKITINGSTGTEDGLTNTTWDPNNYVSGQAATEDQLHALSEQNSSAVEAAKTEVDAGDNIQVTSSNDAKDGHTIYTVATSKDVNFNSVHSNSVNVGNVTINDQGINAGNQKITNVAAGEISSSSHDAINGAQLYKTNSSVANYFGGGSKVDANGNITAPTYNVAGGSYNNVGDALGAVDNKVDNLAYDTQQGFDQMNHHINKVERRLSSGIAGVAAMEPAPYVAGKFTYAMGSSYYNDQGALGITFRRTADDGRWSLTAGAAVGTEGQPIVRVGISGVIN</sequence>
<evidence type="ECO:0000313" key="16">
    <source>
        <dbReference type="EMBL" id="MBT0727917.1"/>
    </source>
</evidence>
<keyword evidence="9" id="KW-0472">Membrane</keyword>
<comment type="caution">
    <text evidence="16">The sequence shown here is derived from an EMBL/GenBank/DDBJ whole genome shotgun (WGS) entry which is preliminary data.</text>
</comment>
<protein>
    <recommendedName>
        <fullName evidence="18">Head domain of trimeric autotransporter adhesin</fullName>
    </recommendedName>
</protein>
<reference evidence="16 17" key="1">
    <citation type="submission" date="2020-04" db="EMBL/GenBank/DDBJ databases">
        <title>Genome sequencing of Rosenbergiella species.</title>
        <authorList>
            <person name="Alvarez-Perez S."/>
            <person name="Lievens B."/>
        </authorList>
    </citation>
    <scope>NUCLEOTIDE SEQUENCE [LARGE SCALE GENOMIC DNA]</scope>
    <source>
        <strain evidence="16 17">CdVSA20.1</strain>
    </source>
</reference>
<feature type="signal peptide" evidence="11">
    <location>
        <begin position="1"/>
        <end position="48"/>
    </location>
</feature>
<keyword evidence="8" id="KW-0653">Protein transport</keyword>
<feature type="domain" description="ESPR" evidence="15">
    <location>
        <begin position="1"/>
        <end position="29"/>
    </location>
</feature>
<dbReference type="InterPro" id="IPR011049">
    <property type="entry name" value="Serralysin-like_metalloprot_C"/>
</dbReference>
<evidence type="ECO:0000256" key="6">
    <source>
        <dbReference type="ARBA" id="ARBA00022692"/>
    </source>
</evidence>
<evidence type="ECO:0000256" key="3">
    <source>
        <dbReference type="ARBA" id="ARBA00005848"/>
    </source>
</evidence>
<dbReference type="RefSeq" id="WP_214214932.1">
    <property type="nucleotide sequence ID" value="NZ_JABBFO010000010.1"/>
</dbReference>
<feature type="domain" description="Trimeric autotransporter adhesin YadA-like head" evidence="13">
    <location>
        <begin position="295"/>
        <end position="312"/>
    </location>
</feature>
<dbReference type="Gene3D" id="2.150.10.10">
    <property type="entry name" value="Serralysin-like metalloprotease, C-terminal"/>
    <property type="match status" value="4"/>
</dbReference>
<evidence type="ECO:0008006" key="18">
    <source>
        <dbReference type="Google" id="ProtNLM"/>
    </source>
</evidence>
<proteinExistence type="inferred from homology"/>
<evidence type="ECO:0000256" key="5">
    <source>
        <dbReference type="ARBA" id="ARBA00022452"/>
    </source>
</evidence>
<evidence type="ECO:0000256" key="9">
    <source>
        <dbReference type="ARBA" id="ARBA00023136"/>
    </source>
</evidence>
<dbReference type="Pfam" id="PF05658">
    <property type="entry name" value="YadA_head"/>
    <property type="match status" value="5"/>
</dbReference>
<evidence type="ECO:0000259" key="14">
    <source>
        <dbReference type="Pfam" id="PF05662"/>
    </source>
</evidence>
<dbReference type="CDD" id="cd12820">
    <property type="entry name" value="LbR_YadA-like"/>
    <property type="match status" value="1"/>
</dbReference>
<evidence type="ECO:0000259" key="12">
    <source>
        <dbReference type="Pfam" id="PF03895"/>
    </source>
</evidence>
<evidence type="ECO:0000259" key="13">
    <source>
        <dbReference type="Pfam" id="PF05658"/>
    </source>
</evidence>
<keyword evidence="17" id="KW-1185">Reference proteome</keyword>
<feature type="domain" description="Trimeric autotransporter adhesin YadA-like stalk" evidence="14">
    <location>
        <begin position="744"/>
        <end position="788"/>
    </location>
</feature>
<dbReference type="Pfam" id="PF13018">
    <property type="entry name" value="ESPR"/>
    <property type="match status" value="1"/>
</dbReference>
<evidence type="ECO:0000256" key="11">
    <source>
        <dbReference type="SAM" id="SignalP"/>
    </source>
</evidence>
<comment type="similarity">
    <text evidence="3">Belongs to the autotransporter-2 (AT-2) (TC 1.B.40) family.</text>
</comment>
<feature type="domain" description="Trimeric autotransporter adhesin YadA-like stalk" evidence="14">
    <location>
        <begin position="393"/>
        <end position="425"/>
    </location>
</feature>
<dbReference type="Gene3D" id="1.20.5.170">
    <property type="match status" value="1"/>
</dbReference>
<keyword evidence="7 11" id="KW-0732">Signal</keyword>
<feature type="domain" description="Trimeric autotransporter adhesin YadA-like head" evidence="13">
    <location>
        <begin position="232"/>
        <end position="253"/>
    </location>
</feature>
<dbReference type="Pfam" id="PF05662">
    <property type="entry name" value="YadA_stalk"/>
    <property type="match status" value="3"/>
</dbReference>
<dbReference type="Gene3D" id="3.30.1300.30">
    <property type="entry name" value="GSPII I/J protein-like"/>
    <property type="match status" value="1"/>
</dbReference>
<feature type="domain" description="Trimeric autotransporter adhesin YadA-like stalk" evidence="14">
    <location>
        <begin position="520"/>
        <end position="559"/>
    </location>
</feature>
<dbReference type="InterPro" id="IPR024973">
    <property type="entry name" value="ESPR"/>
</dbReference>
<keyword evidence="6" id="KW-0812">Transmembrane</keyword>
<gene>
    <name evidence="16" type="ORF">HGT73_11130</name>
</gene>
<organism evidence="16 17">
    <name type="scientific">Rosenbergiella australiborealis</name>
    <dbReference type="NCBI Taxonomy" id="1544696"/>
    <lineage>
        <taxon>Bacteria</taxon>
        <taxon>Pseudomonadati</taxon>
        <taxon>Pseudomonadota</taxon>
        <taxon>Gammaproteobacteria</taxon>
        <taxon>Enterobacterales</taxon>
        <taxon>Erwiniaceae</taxon>
        <taxon>Rosenbergiella</taxon>
    </lineage>
</organism>
<dbReference type="SUPFAM" id="SSF54523">
    <property type="entry name" value="Pili subunits"/>
    <property type="match status" value="1"/>
</dbReference>
<dbReference type="Proteomes" id="UP000786875">
    <property type="component" value="Unassembled WGS sequence"/>
</dbReference>
<dbReference type="InterPro" id="IPR045584">
    <property type="entry name" value="Pilin-like"/>
</dbReference>
<name>A0ABS5T719_9GAMM</name>
<keyword evidence="10" id="KW-0998">Cell outer membrane</keyword>
<dbReference type="EMBL" id="JABBFO010000010">
    <property type="protein sequence ID" value="MBT0727917.1"/>
    <property type="molecule type" value="Genomic_DNA"/>
</dbReference>
<feature type="domain" description="Trimeric autotransporter adhesin YadA-like head" evidence="13">
    <location>
        <begin position="106"/>
        <end position="130"/>
    </location>
</feature>
<dbReference type="InterPro" id="IPR008640">
    <property type="entry name" value="Adhesin_Head_dom"/>
</dbReference>
<evidence type="ECO:0000259" key="15">
    <source>
        <dbReference type="Pfam" id="PF13018"/>
    </source>
</evidence>
<accession>A0ABS5T719</accession>
<feature type="chain" id="PRO_5046660561" description="Head domain of trimeric autotransporter adhesin" evidence="11">
    <location>
        <begin position="49"/>
        <end position="913"/>
    </location>
</feature>
<evidence type="ECO:0000313" key="17">
    <source>
        <dbReference type="Proteomes" id="UP000786875"/>
    </source>
</evidence>